<dbReference type="Proteomes" id="UP000006620">
    <property type="component" value="Chromosome"/>
</dbReference>
<reference evidence="3" key="1">
    <citation type="submission" date="2011-06" db="EMBL/GenBank/DDBJ databases">
        <title>Complete genome sequence of Paenibacillus mucilaginosus KNP414.</title>
        <authorList>
            <person name="Wang J."/>
            <person name="Hu S."/>
            <person name="Hu X."/>
            <person name="Zhang B."/>
            <person name="Dong D."/>
            <person name="Zhang S."/>
            <person name="Zhao K."/>
            <person name="Wu D."/>
        </authorList>
    </citation>
    <scope>NUCLEOTIDE SEQUENCE [LARGE SCALE GENOMIC DNA]</scope>
    <source>
        <strain evidence="3">KNP414</strain>
    </source>
</reference>
<evidence type="ECO:0000313" key="2">
    <source>
        <dbReference type="EMBL" id="AEI44860.1"/>
    </source>
</evidence>
<dbReference type="AlphaFoldDB" id="F8FLU4"/>
<dbReference type="HOGENOM" id="CLU_441339_0_0_9"/>
<dbReference type="RefSeq" id="WP_013920004.1">
    <property type="nucleotide sequence ID" value="NC_015690.1"/>
</dbReference>
<accession>F8FLU4</accession>
<dbReference type="KEGG" id="pms:KNP414_06339"/>
<proteinExistence type="predicted"/>
<evidence type="ECO:0000313" key="3">
    <source>
        <dbReference type="Proteomes" id="UP000006620"/>
    </source>
</evidence>
<protein>
    <submittedName>
        <fullName evidence="2">Uncharacterized protein</fullName>
    </submittedName>
</protein>
<sequence length="605" mass="65403">MRPTNKIWTKTTLAALLTTAVLLSGTVPDTARLALADAAAVTAADAAVTGTAAAAAYQLTDNLQVEVKSLLNETTSEGTKIAVVVKLRSSAAKVAKIPDLELRARTSDGFEYPLQASVFNAHAIRPGTTEELNYMVTVDSRVPLDLSELAWYAVDWYSYPKQETLKLAVPVAGQAWTGPAAGFGDALLSWGTPFRLSPAVDSPLVYTPESVSTDNTANGPVTTVKVLVKNPSAKREAVPDFTVDGRTEGTVGTDQTVYSGKRTEASPLILEAGEQRYIHFAIPTDKGTVLKSFNVMTQETFRQMDAKGQVSASAYSVGRFGMKLPVVNGIAEFASAAMVENGRPFPLQGAADAVDPNLAVSLVELHQHVNEGEGYQTAIAKIMLTNSGELPTPLPTLGTKLVTKSGLTYSGSRQAGTVTEIMPQTSYVVSYAFNMPEEVQDEEFVLKLSDLKTAAPAVTTLGSYRVAVQKETMDLKNMAFYPFTVKLNDWELGFRTNMPSALNPYSPMTYTYKLGLSMDITRQEHVVVDSNFSKMSLELVDSTGKLISVRTLPFTGMNRVVSGKQFITFDNLKTDEQYYPLTVNIYETITTATGEAKRLVGVLKQ</sequence>
<reference evidence="2 3" key="2">
    <citation type="journal article" date="2013" name="Genome Announc.">
        <title>Genome Sequence of Growth-Improving Paenibacillus mucilaginosus Strain KNP414.</title>
        <authorList>
            <person name="Lu J.J."/>
            <person name="Wang J.F."/>
            <person name="Hu X.F."/>
        </authorList>
    </citation>
    <scope>NUCLEOTIDE SEQUENCE [LARGE SCALE GENOMIC DNA]</scope>
    <source>
        <strain evidence="2 3">KNP414</strain>
    </source>
</reference>
<gene>
    <name evidence="2" type="ordered locus">KNP414_06339</name>
</gene>
<name>F8FLU4_PAEMK</name>
<keyword evidence="1" id="KW-0732">Signal</keyword>
<organism evidence="2 3">
    <name type="scientific">Paenibacillus mucilaginosus (strain KNP414)</name>
    <dbReference type="NCBI Taxonomy" id="1036673"/>
    <lineage>
        <taxon>Bacteria</taxon>
        <taxon>Bacillati</taxon>
        <taxon>Bacillota</taxon>
        <taxon>Bacilli</taxon>
        <taxon>Bacillales</taxon>
        <taxon>Paenibacillaceae</taxon>
        <taxon>Paenibacillus</taxon>
    </lineage>
</organism>
<dbReference type="EMBL" id="CP002869">
    <property type="protein sequence ID" value="AEI44860.1"/>
    <property type="molecule type" value="Genomic_DNA"/>
</dbReference>
<feature type="chain" id="PRO_5039177549" evidence="1">
    <location>
        <begin position="32"/>
        <end position="605"/>
    </location>
</feature>
<evidence type="ECO:0000256" key="1">
    <source>
        <dbReference type="SAM" id="SignalP"/>
    </source>
</evidence>
<feature type="signal peptide" evidence="1">
    <location>
        <begin position="1"/>
        <end position="31"/>
    </location>
</feature>
<dbReference type="PATRIC" id="fig|1036673.3.peg.5898"/>